<name>A0A1Q9D9L0_SYMMI</name>
<evidence type="ECO:0000256" key="5">
    <source>
        <dbReference type="ARBA" id="ARBA00022786"/>
    </source>
</evidence>
<dbReference type="EC" id="2.3.2.26" evidence="3"/>
<sequence>MEAALRATSDVGLFSTAAGAGQHLEVPEWKLAAYQRSQVAIWRAVSDISRRVEQQATWFFQVLEQDFDDELRGKVLQFTTGSSSMGREGLQIFRIDVAEGSDGRLPSAMTCGNLLQLPRYSSKVVLRRQLQTAVETTGRQLGD</sequence>
<dbReference type="Gene3D" id="3.30.2410.10">
    <property type="entry name" value="Hect, E3 ligase catalytic domain"/>
    <property type="match status" value="1"/>
</dbReference>
<keyword evidence="5 6" id="KW-0833">Ubl conjugation pathway</keyword>
<comment type="caution">
    <text evidence="8">The sequence shown here is derived from an EMBL/GenBank/DDBJ whole genome shotgun (WGS) entry which is preliminary data.</text>
</comment>
<evidence type="ECO:0000256" key="4">
    <source>
        <dbReference type="ARBA" id="ARBA00022679"/>
    </source>
</evidence>
<dbReference type="PANTHER" id="PTHR11254:SF440">
    <property type="entry name" value="E3 UBIQUITIN-PROTEIN LIGASE NEDD-4"/>
    <property type="match status" value="1"/>
</dbReference>
<dbReference type="InterPro" id="IPR035983">
    <property type="entry name" value="Hect_E3_ubiquitin_ligase"/>
</dbReference>
<keyword evidence="9" id="KW-1185">Reference proteome</keyword>
<organism evidence="8 9">
    <name type="scientific">Symbiodinium microadriaticum</name>
    <name type="common">Dinoflagellate</name>
    <name type="synonym">Zooxanthella microadriatica</name>
    <dbReference type="NCBI Taxonomy" id="2951"/>
    <lineage>
        <taxon>Eukaryota</taxon>
        <taxon>Sar</taxon>
        <taxon>Alveolata</taxon>
        <taxon>Dinophyceae</taxon>
        <taxon>Suessiales</taxon>
        <taxon>Symbiodiniaceae</taxon>
        <taxon>Symbiodinium</taxon>
    </lineage>
</organism>
<dbReference type="EMBL" id="LSRX01000647">
    <property type="protein sequence ID" value="OLP91838.1"/>
    <property type="molecule type" value="Genomic_DNA"/>
</dbReference>
<comment type="catalytic activity">
    <reaction evidence="1">
        <text>S-ubiquitinyl-[E2 ubiquitin-conjugating enzyme]-L-cysteine + [acceptor protein]-L-lysine = [E2 ubiquitin-conjugating enzyme]-L-cysteine + N(6)-ubiquitinyl-[acceptor protein]-L-lysine.</text>
        <dbReference type="EC" id="2.3.2.26"/>
    </reaction>
</comment>
<proteinExistence type="predicted"/>
<dbReference type="GO" id="GO:0061630">
    <property type="term" value="F:ubiquitin protein ligase activity"/>
    <property type="evidence" value="ECO:0007669"/>
    <property type="project" value="UniProtKB-EC"/>
</dbReference>
<gene>
    <name evidence="8" type="primary">ptr1</name>
    <name evidence="8" type="ORF">AK812_SmicGene26419</name>
</gene>
<dbReference type="GO" id="GO:0005737">
    <property type="term" value="C:cytoplasm"/>
    <property type="evidence" value="ECO:0007669"/>
    <property type="project" value="TreeGrafter"/>
</dbReference>
<feature type="active site" description="Glycyl thioester intermediate" evidence="6">
    <location>
        <position position="111"/>
    </location>
</feature>
<accession>A0A1Q9D9L0</accession>
<dbReference type="GO" id="GO:0016567">
    <property type="term" value="P:protein ubiquitination"/>
    <property type="evidence" value="ECO:0007669"/>
    <property type="project" value="TreeGrafter"/>
</dbReference>
<evidence type="ECO:0000256" key="1">
    <source>
        <dbReference type="ARBA" id="ARBA00000885"/>
    </source>
</evidence>
<evidence type="ECO:0000256" key="2">
    <source>
        <dbReference type="ARBA" id="ARBA00004906"/>
    </source>
</evidence>
<dbReference type="AlphaFoldDB" id="A0A1Q9D9L0"/>
<dbReference type="PANTHER" id="PTHR11254">
    <property type="entry name" value="HECT DOMAIN UBIQUITIN-PROTEIN LIGASE"/>
    <property type="match status" value="1"/>
</dbReference>
<dbReference type="Pfam" id="PF00632">
    <property type="entry name" value="HECT"/>
    <property type="match status" value="1"/>
</dbReference>
<dbReference type="PROSITE" id="PS50237">
    <property type="entry name" value="HECT"/>
    <property type="match status" value="1"/>
</dbReference>
<evidence type="ECO:0000256" key="3">
    <source>
        <dbReference type="ARBA" id="ARBA00012485"/>
    </source>
</evidence>
<protein>
    <recommendedName>
        <fullName evidence="3">HECT-type E3 ubiquitin transferase</fullName>
        <ecNumber evidence="3">2.3.2.26</ecNumber>
    </recommendedName>
</protein>
<dbReference type="GO" id="GO:0006511">
    <property type="term" value="P:ubiquitin-dependent protein catabolic process"/>
    <property type="evidence" value="ECO:0007669"/>
    <property type="project" value="TreeGrafter"/>
</dbReference>
<evidence type="ECO:0000313" key="8">
    <source>
        <dbReference type="EMBL" id="OLP91838.1"/>
    </source>
</evidence>
<dbReference type="InterPro" id="IPR050409">
    <property type="entry name" value="E3_ubiq-protein_ligase"/>
</dbReference>
<dbReference type="InterPro" id="IPR000569">
    <property type="entry name" value="HECT_dom"/>
</dbReference>
<evidence type="ECO:0000256" key="6">
    <source>
        <dbReference type="PROSITE-ProRule" id="PRU00104"/>
    </source>
</evidence>
<comment type="pathway">
    <text evidence="2">Protein modification; protein ubiquitination.</text>
</comment>
<evidence type="ECO:0000313" key="9">
    <source>
        <dbReference type="Proteomes" id="UP000186817"/>
    </source>
</evidence>
<keyword evidence="4" id="KW-0808">Transferase</keyword>
<dbReference type="SUPFAM" id="SSF56204">
    <property type="entry name" value="Hect, E3 ligase catalytic domain"/>
    <property type="match status" value="1"/>
</dbReference>
<evidence type="ECO:0000259" key="7">
    <source>
        <dbReference type="PROSITE" id="PS50237"/>
    </source>
</evidence>
<dbReference type="Proteomes" id="UP000186817">
    <property type="component" value="Unassembled WGS sequence"/>
</dbReference>
<feature type="domain" description="HECT" evidence="7">
    <location>
        <begin position="59"/>
        <end position="143"/>
    </location>
</feature>
<reference evidence="8 9" key="1">
    <citation type="submission" date="2016-02" db="EMBL/GenBank/DDBJ databases">
        <title>Genome analysis of coral dinoflagellate symbionts highlights evolutionary adaptations to a symbiotic lifestyle.</title>
        <authorList>
            <person name="Aranda M."/>
            <person name="Li Y."/>
            <person name="Liew Y.J."/>
            <person name="Baumgarten S."/>
            <person name="Simakov O."/>
            <person name="Wilson M."/>
            <person name="Piel J."/>
            <person name="Ashoor H."/>
            <person name="Bougouffa S."/>
            <person name="Bajic V.B."/>
            <person name="Ryu T."/>
            <person name="Ravasi T."/>
            <person name="Bayer T."/>
            <person name="Micklem G."/>
            <person name="Kim H."/>
            <person name="Bhak J."/>
            <person name="Lajeunesse T.C."/>
            <person name="Voolstra C.R."/>
        </authorList>
    </citation>
    <scope>NUCLEOTIDE SEQUENCE [LARGE SCALE GENOMIC DNA]</scope>
    <source>
        <strain evidence="8 9">CCMP2467</strain>
    </source>
</reference>
<dbReference type="OrthoDB" id="8068875at2759"/>